<dbReference type="EMBL" id="BSPC01000015">
    <property type="protein sequence ID" value="GLS18672.1"/>
    <property type="molecule type" value="Genomic_DNA"/>
</dbReference>
<accession>A0ABQ6CK71</accession>
<proteinExistence type="predicted"/>
<keyword evidence="2" id="KW-1185">Reference proteome</keyword>
<name>A0ABQ6CK71_9HYPH</name>
<organism evidence="1 2">
    <name type="scientific">Labrys miyagiensis</name>
    <dbReference type="NCBI Taxonomy" id="346912"/>
    <lineage>
        <taxon>Bacteria</taxon>
        <taxon>Pseudomonadati</taxon>
        <taxon>Pseudomonadota</taxon>
        <taxon>Alphaproteobacteria</taxon>
        <taxon>Hyphomicrobiales</taxon>
        <taxon>Xanthobacteraceae</taxon>
        <taxon>Labrys</taxon>
    </lineage>
</organism>
<dbReference type="InterPro" id="IPR029045">
    <property type="entry name" value="ClpP/crotonase-like_dom_sf"/>
</dbReference>
<protein>
    <submittedName>
        <fullName evidence="1">Uncharacterized protein</fullName>
    </submittedName>
</protein>
<evidence type="ECO:0000313" key="1">
    <source>
        <dbReference type="EMBL" id="GLS18672.1"/>
    </source>
</evidence>
<dbReference type="SUPFAM" id="SSF52096">
    <property type="entry name" value="ClpP/crotonase"/>
    <property type="match status" value="1"/>
</dbReference>
<gene>
    <name evidence="1" type="ORF">GCM10007874_16890</name>
</gene>
<dbReference type="Gene3D" id="3.90.226.10">
    <property type="entry name" value="2-enoyl-CoA Hydratase, Chain A, domain 1"/>
    <property type="match status" value="1"/>
</dbReference>
<sequence>MHFSIVASGKTCPGCVVINASGQIVDETSRSFAAFLSQNRLDGVLPPEPGDGQPQPANAPKVIVAFESVGGKVQSALIIGRRIRKAGWTTVIGQARLMAGKPVFESAGCYSACTMVMLGGTNRFVVPLSKVGIHQFSPQFNDGETFDAQEMNQIVRDYGREVVSVYDFVHAMGVTEAFFTTTLRTPFSSLDELPKDQWVSTGVATALLPDVEGAVPLPTILDAASQNDLTSSIAKPSVGLKAPDPVQPRTAASESWTVIHADGAAVTAEFTNPEYRVALACQDGKTAKLDLSFKELSPLDIEKLRAAAFSAKVLKIDGREIAIDNVATPTDGEQSIIASLAVKDVKDFTSSDALIFAVLNKAGEPVGRSGSIPTTGVAKAIGDAMAGCGA</sequence>
<comment type="caution">
    <text evidence="1">The sequence shown here is derived from an EMBL/GenBank/DDBJ whole genome shotgun (WGS) entry which is preliminary data.</text>
</comment>
<dbReference type="Proteomes" id="UP001156882">
    <property type="component" value="Unassembled WGS sequence"/>
</dbReference>
<dbReference type="RefSeq" id="WP_284311547.1">
    <property type="nucleotide sequence ID" value="NZ_BSPC01000015.1"/>
</dbReference>
<evidence type="ECO:0000313" key="2">
    <source>
        <dbReference type="Proteomes" id="UP001156882"/>
    </source>
</evidence>
<reference evidence="2" key="1">
    <citation type="journal article" date="2019" name="Int. J. Syst. Evol. Microbiol.">
        <title>The Global Catalogue of Microorganisms (GCM) 10K type strain sequencing project: providing services to taxonomists for standard genome sequencing and annotation.</title>
        <authorList>
            <consortium name="The Broad Institute Genomics Platform"/>
            <consortium name="The Broad Institute Genome Sequencing Center for Infectious Disease"/>
            <person name="Wu L."/>
            <person name="Ma J."/>
        </authorList>
    </citation>
    <scope>NUCLEOTIDE SEQUENCE [LARGE SCALE GENOMIC DNA]</scope>
    <source>
        <strain evidence="2">NBRC 101365</strain>
    </source>
</reference>